<evidence type="ECO:0000256" key="2">
    <source>
        <dbReference type="ARBA" id="ARBA00022603"/>
    </source>
</evidence>
<dbReference type="Gene3D" id="3.40.50.1820">
    <property type="entry name" value="alpha/beta hydrolase"/>
    <property type="match status" value="1"/>
</dbReference>
<dbReference type="SUPFAM" id="SSF53474">
    <property type="entry name" value="alpha/beta-Hydrolases"/>
    <property type="match status" value="1"/>
</dbReference>
<dbReference type="InterPro" id="IPR036217">
    <property type="entry name" value="MethylDNA_cys_MeTrfase_DNAb"/>
</dbReference>
<organism evidence="9 10">
    <name type="scientific">Alloalcanivorax profundimaris</name>
    <dbReference type="NCBI Taxonomy" id="2735259"/>
    <lineage>
        <taxon>Bacteria</taxon>
        <taxon>Pseudomonadati</taxon>
        <taxon>Pseudomonadota</taxon>
        <taxon>Gammaproteobacteria</taxon>
        <taxon>Oceanospirillales</taxon>
        <taxon>Alcanivoracaceae</taxon>
        <taxon>Alloalcanivorax</taxon>
    </lineage>
</organism>
<gene>
    <name evidence="9" type="ORF">Y5W_00795</name>
</gene>
<dbReference type="InterPro" id="IPR029058">
    <property type="entry name" value="AB_hydrolase_fold"/>
</dbReference>
<dbReference type="Pfam" id="PF01035">
    <property type="entry name" value="DNA_binding_1"/>
    <property type="match status" value="1"/>
</dbReference>
<feature type="domain" description="Methylated-DNA-[protein]-cysteine S-methyltransferase DNA binding" evidence="8">
    <location>
        <begin position="386"/>
        <end position="464"/>
    </location>
</feature>
<dbReference type="InterPro" id="IPR014048">
    <property type="entry name" value="MethylDNA_cys_MeTrfase_DNA-bd"/>
</dbReference>
<evidence type="ECO:0000256" key="4">
    <source>
        <dbReference type="ARBA" id="ARBA00022763"/>
    </source>
</evidence>
<keyword evidence="3" id="KW-0808">Transferase</keyword>
<dbReference type="GO" id="GO:0018786">
    <property type="term" value="F:haloalkane dehalogenase activity"/>
    <property type="evidence" value="ECO:0007669"/>
    <property type="project" value="UniProtKB-EC"/>
</dbReference>
<dbReference type="InterPro" id="IPR036388">
    <property type="entry name" value="WH-like_DNA-bd_sf"/>
</dbReference>
<comment type="catalytic activity">
    <reaction evidence="6">
        <text>a 6-O-methyl-2'-deoxyguanosine in DNA + L-cysteinyl-[protein] = S-methyl-L-cysteinyl-[protein] + a 2'-deoxyguanosine in DNA</text>
        <dbReference type="Rhea" id="RHEA:24000"/>
        <dbReference type="Rhea" id="RHEA-COMP:10131"/>
        <dbReference type="Rhea" id="RHEA-COMP:10132"/>
        <dbReference type="Rhea" id="RHEA-COMP:11367"/>
        <dbReference type="Rhea" id="RHEA-COMP:11368"/>
        <dbReference type="ChEBI" id="CHEBI:29950"/>
        <dbReference type="ChEBI" id="CHEBI:82612"/>
        <dbReference type="ChEBI" id="CHEBI:85445"/>
        <dbReference type="ChEBI" id="CHEBI:85448"/>
        <dbReference type="EC" id="2.1.1.63"/>
    </reaction>
</comment>
<dbReference type="Pfam" id="PF00561">
    <property type="entry name" value="Abhydrolase_1"/>
    <property type="match status" value="1"/>
</dbReference>
<evidence type="ECO:0000256" key="6">
    <source>
        <dbReference type="ARBA" id="ARBA00049348"/>
    </source>
</evidence>
<dbReference type="CDD" id="cd06445">
    <property type="entry name" value="ATase"/>
    <property type="match status" value="1"/>
</dbReference>
<dbReference type="SUPFAM" id="SSF46767">
    <property type="entry name" value="Methylated DNA-protein cysteine methyltransferase, C-terminal domain"/>
    <property type="match status" value="1"/>
</dbReference>
<proteinExistence type="predicted"/>
<keyword evidence="5" id="KW-0234">DNA repair</keyword>
<dbReference type="EC" id="3.8.1.5" evidence="9"/>
<dbReference type="PROSITE" id="PS00374">
    <property type="entry name" value="MGMT"/>
    <property type="match status" value="1"/>
</dbReference>
<dbReference type="Gene3D" id="3.30.160.70">
    <property type="entry name" value="Methylated DNA-protein cysteine methyltransferase domain"/>
    <property type="match status" value="1"/>
</dbReference>
<evidence type="ECO:0000256" key="1">
    <source>
        <dbReference type="ARBA" id="ARBA00001286"/>
    </source>
</evidence>
<accession>A0ABS0AN00</accession>
<sequence>MGFADYPFTSRYQTIDGHRLHYIDEGQGPTLLFLHGNPTSSYLWRNVIKPLRGRYRCVAPDLIGFGRSDKPELDYGFLTHYHYIRELVAALDLKDVTLVLHDWGGPIGFRLAQKEPQRVARLCFMETFPFTFDWEEFPLAARPLFFAFRRRRLSYWLLQRHNLFVEMVLRFSTFRHLPRSVMAAYRAPFPDPRSRYPIRVFPGELPLNDRDTEARRAIEEIENGLDSMAQPMLLLHFHPGAVLGRSRVAWLTQRLPDLEVVDGGRGLHYVPEDRPERIAEALDDWLRRRLPEPVHDSPPTPVVAAEDDRYGGPLTWAFAATEHGDMVAAWSPQGLVMLSFADDAEDGRAQVARRFPKASLEAGHGDAIHALLAAPAETPLHLVGTPFQRAVWRALLDIPAGQTRHYGELARALNSQARAVGSAVGSNRIALLVPCHRVVPRAGGLGGYHWGVARKKALLAAEGVKEP</sequence>
<dbReference type="PANTHER" id="PTHR10815:SF13">
    <property type="entry name" value="METHYLATED-DNA--PROTEIN-CYSTEINE METHYLTRANSFERASE"/>
    <property type="match status" value="1"/>
</dbReference>
<keyword evidence="10" id="KW-1185">Reference proteome</keyword>
<dbReference type="InterPro" id="IPR036631">
    <property type="entry name" value="MGMT_N_sf"/>
</dbReference>
<dbReference type="Gene3D" id="1.10.10.10">
    <property type="entry name" value="Winged helix-like DNA-binding domain superfamily/Winged helix DNA-binding domain"/>
    <property type="match status" value="1"/>
</dbReference>
<dbReference type="PANTHER" id="PTHR10815">
    <property type="entry name" value="METHYLATED-DNA--PROTEIN-CYSTEINE METHYLTRANSFERASE"/>
    <property type="match status" value="1"/>
</dbReference>
<dbReference type="RefSeq" id="WP_194864261.1">
    <property type="nucleotide sequence ID" value="NZ_ARXX01000008.1"/>
</dbReference>
<evidence type="ECO:0000259" key="8">
    <source>
        <dbReference type="Pfam" id="PF01035"/>
    </source>
</evidence>
<evidence type="ECO:0000313" key="9">
    <source>
        <dbReference type="EMBL" id="MBF5055501.1"/>
    </source>
</evidence>
<dbReference type="Proteomes" id="UP000662703">
    <property type="component" value="Unassembled WGS sequence"/>
</dbReference>
<dbReference type="EMBL" id="ARXX01000008">
    <property type="protein sequence ID" value="MBF5055501.1"/>
    <property type="molecule type" value="Genomic_DNA"/>
</dbReference>
<dbReference type="InterPro" id="IPR000073">
    <property type="entry name" value="AB_hydrolase_1"/>
</dbReference>
<evidence type="ECO:0000256" key="5">
    <source>
        <dbReference type="ARBA" id="ARBA00023204"/>
    </source>
</evidence>
<feature type="domain" description="AB hydrolase-1" evidence="7">
    <location>
        <begin position="29"/>
        <end position="186"/>
    </location>
</feature>
<comment type="catalytic activity">
    <reaction evidence="1">
        <text>a 4-O-methyl-thymidine in DNA + L-cysteinyl-[protein] = a thymidine in DNA + S-methyl-L-cysteinyl-[protein]</text>
        <dbReference type="Rhea" id="RHEA:53428"/>
        <dbReference type="Rhea" id="RHEA-COMP:10131"/>
        <dbReference type="Rhea" id="RHEA-COMP:10132"/>
        <dbReference type="Rhea" id="RHEA-COMP:13555"/>
        <dbReference type="Rhea" id="RHEA-COMP:13556"/>
        <dbReference type="ChEBI" id="CHEBI:29950"/>
        <dbReference type="ChEBI" id="CHEBI:82612"/>
        <dbReference type="ChEBI" id="CHEBI:137386"/>
        <dbReference type="ChEBI" id="CHEBI:137387"/>
        <dbReference type="EC" id="2.1.1.63"/>
    </reaction>
</comment>
<keyword evidence="4" id="KW-0227">DNA damage</keyword>
<evidence type="ECO:0000259" key="7">
    <source>
        <dbReference type="Pfam" id="PF00561"/>
    </source>
</evidence>
<comment type="caution">
    <text evidence="9">The sequence shown here is derived from an EMBL/GenBank/DDBJ whole genome shotgun (WGS) entry which is preliminary data.</text>
</comment>
<dbReference type="InterPro" id="IPR001497">
    <property type="entry name" value="MethylDNA_cys_MeTrfase_AS"/>
</dbReference>
<dbReference type="SUPFAM" id="SSF53155">
    <property type="entry name" value="Methylated DNA-protein cysteine methyltransferase domain"/>
    <property type="match status" value="1"/>
</dbReference>
<evidence type="ECO:0000313" key="10">
    <source>
        <dbReference type="Proteomes" id="UP000662703"/>
    </source>
</evidence>
<keyword evidence="2" id="KW-0489">Methyltransferase</keyword>
<dbReference type="PRINTS" id="PR00111">
    <property type="entry name" value="ABHYDROLASE"/>
</dbReference>
<dbReference type="NCBIfam" id="NF002938">
    <property type="entry name" value="PRK03592.1"/>
    <property type="match status" value="1"/>
</dbReference>
<name>A0ABS0AN00_9GAMM</name>
<keyword evidence="9" id="KW-0378">Hydrolase</keyword>
<protein>
    <submittedName>
        <fullName evidence="9">Haloalkane dehalogenase</fullName>
        <ecNumber evidence="9">3.8.1.5</ecNumber>
    </submittedName>
</protein>
<dbReference type="NCBIfam" id="TIGR00589">
    <property type="entry name" value="ogt"/>
    <property type="match status" value="1"/>
</dbReference>
<evidence type="ECO:0000256" key="3">
    <source>
        <dbReference type="ARBA" id="ARBA00022679"/>
    </source>
</evidence>
<reference evidence="9 10" key="1">
    <citation type="submission" date="2012-09" db="EMBL/GenBank/DDBJ databases">
        <title>Genome Sequence of alkane-degrading Bacterium Alcanivorax sp. 521-1.</title>
        <authorList>
            <person name="Lai Q."/>
            <person name="Shao Z."/>
        </authorList>
    </citation>
    <scope>NUCLEOTIDE SEQUENCE [LARGE SCALE GENOMIC DNA]</scope>
    <source>
        <strain evidence="9 10">521-1</strain>
    </source>
</reference>